<dbReference type="EMBL" id="CP001779">
    <property type="protein sequence ID" value="ACZ01562.1"/>
    <property type="molecule type" value="Genomic_DNA"/>
</dbReference>
<evidence type="ECO:0000313" key="2">
    <source>
        <dbReference type="EMBL" id="ACZ01562.1"/>
    </source>
</evidence>
<sequence length="134" mass="16041">MIRKFYEYFFQKIDIEEMEKILEILSEDEKRIFLSQSKYDKLHSINVFKGVKKINLPEIYLKLALLHDNGKDNASFLLRVMHKIGIKTRLVKHMEIGSKRLYKYNKELARLILIHHDKNVDENMKKFQGVDDVS</sequence>
<proteinExistence type="predicted"/>
<dbReference type="AlphaFoldDB" id="D1AV02"/>
<evidence type="ECO:0000259" key="1">
    <source>
        <dbReference type="Pfam" id="PF01966"/>
    </source>
</evidence>
<dbReference type="InterPro" id="IPR006674">
    <property type="entry name" value="HD_domain"/>
</dbReference>
<feature type="domain" description="HD" evidence="1">
    <location>
        <begin position="43"/>
        <end position="120"/>
    </location>
</feature>
<dbReference type="OrthoDB" id="95469at2"/>
<dbReference type="eggNOG" id="ENOG50338R9">
    <property type="taxonomic scope" value="Bacteria"/>
</dbReference>
<dbReference type="RefSeq" id="WP_012859109.1">
    <property type="nucleotide sequence ID" value="NC_013515.1"/>
</dbReference>
<dbReference type="STRING" id="519441.Smon_1101"/>
<keyword evidence="3" id="KW-1185">Reference proteome</keyword>
<evidence type="ECO:0000313" key="3">
    <source>
        <dbReference type="Proteomes" id="UP000002072"/>
    </source>
</evidence>
<dbReference type="KEGG" id="smf:Smon_1101"/>
<dbReference type="HOGENOM" id="CLU_152472_0_0_0"/>
<organism evidence="2 3">
    <name type="scientific">Streptobacillus moniliformis (strain ATCC 14647 / DSM 12112 / NCTC 10651 / 9901)</name>
    <dbReference type="NCBI Taxonomy" id="519441"/>
    <lineage>
        <taxon>Bacteria</taxon>
        <taxon>Fusobacteriati</taxon>
        <taxon>Fusobacteriota</taxon>
        <taxon>Fusobacteriia</taxon>
        <taxon>Fusobacteriales</taxon>
        <taxon>Leptotrichiaceae</taxon>
        <taxon>Streptobacillus</taxon>
    </lineage>
</organism>
<accession>D1AV02</accession>
<gene>
    <name evidence="2" type="ordered locus">Smon_1101</name>
</gene>
<dbReference type="Proteomes" id="UP000002072">
    <property type="component" value="Chromosome"/>
</dbReference>
<name>D1AV02_STRM9</name>
<protein>
    <recommendedName>
        <fullName evidence="1">HD domain-containing protein</fullName>
    </recommendedName>
</protein>
<reference evidence="2 3" key="1">
    <citation type="journal article" date="2009" name="Stand. Genomic Sci.">
        <title>Complete genome sequence of Streptobacillus moniliformis type strain (9901T).</title>
        <authorList>
            <person name="Nolan M."/>
            <person name="Gronow S."/>
            <person name="Lapidus A."/>
            <person name="Ivanova N."/>
            <person name="Copeland A."/>
            <person name="Lucas S."/>
            <person name="Del Rio T.G."/>
            <person name="Chen F."/>
            <person name="Tice H."/>
            <person name="Pitluck S."/>
            <person name="Cheng J.F."/>
            <person name="Sims D."/>
            <person name="Meincke L."/>
            <person name="Bruce D."/>
            <person name="Goodwin L."/>
            <person name="Brettin T."/>
            <person name="Han C."/>
            <person name="Detter J.C."/>
            <person name="Ovchinikova G."/>
            <person name="Pati A."/>
            <person name="Mavromatis K."/>
            <person name="Mikhailova N."/>
            <person name="Chen A."/>
            <person name="Palaniappan K."/>
            <person name="Land M."/>
            <person name="Hauser L."/>
            <person name="Chang Y.J."/>
            <person name="Jeffries C.D."/>
            <person name="Rohde M."/>
            <person name="Sproer C."/>
            <person name="Goker M."/>
            <person name="Bristow J."/>
            <person name="Eisen J.A."/>
            <person name="Markowitz V."/>
            <person name="Hugenholtz P."/>
            <person name="Kyrpides N.C."/>
            <person name="Klenk H.P."/>
            <person name="Chain P."/>
        </authorList>
    </citation>
    <scope>NUCLEOTIDE SEQUENCE [LARGE SCALE GENOMIC DNA]</scope>
    <source>
        <strain evidence="3">ATCC 14647 / DSM 12112 / NCTC 10651 / 9901</strain>
    </source>
</reference>
<dbReference type="GeneID" id="29673696"/>
<dbReference type="Pfam" id="PF01966">
    <property type="entry name" value="HD"/>
    <property type="match status" value="1"/>
</dbReference>